<dbReference type="STRING" id="6238.A8WSD3"/>
<organism evidence="1 2">
    <name type="scientific">Caenorhabditis briggsae</name>
    <dbReference type="NCBI Taxonomy" id="6238"/>
    <lineage>
        <taxon>Eukaryota</taxon>
        <taxon>Metazoa</taxon>
        <taxon>Ecdysozoa</taxon>
        <taxon>Nematoda</taxon>
        <taxon>Chromadorea</taxon>
        <taxon>Rhabditida</taxon>
        <taxon>Rhabditina</taxon>
        <taxon>Rhabditomorpha</taxon>
        <taxon>Rhabditoidea</taxon>
        <taxon>Rhabditidae</taxon>
        <taxon>Peloderinae</taxon>
        <taxon>Caenorhabditis</taxon>
    </lineage>
</organism>
<proteinExistence type="predicted"/>
<dbReference type="KEGG" id="cbr:CBG_03290"/>
<keyword evidence="2" id="KW-1185">Reference proteome</keyword>
<dbReference type="RefSeq" id="XP_002631432.1">
    <property type="nucleotide sequence ID" value="XM_002631386.1"/>
</dbReference>
<dbReference type="Proteomes" id="UP000008549">
    <property type="component" value="Unassembled WGS sequence"/>
</dbReference>
<dbReference type="InParanoid" id="A8WSD3"/>
<reference evidence="1 2" key="1">
    <citation type="journal article" date="2003" name="PLoS Biol.">
        <title>The genome sequence of Caenorhabditis briggsae: a platform for comparative genomics.</title>
        <authorList>
            <person name="Stein L.D."/>
            <person name="Bao Z."/>
            <person name="Blasiar D."/>
            <person name="Blumenthal T."/>
            <person name="Brent M.R."/>
            <person name="Chen N."/>
            <person name="Chinwalla A."/>
            <person name="Clarke L."/>
            <person name="Clee C."/>
            <person name="Coghlan A."/>
            <person name="Coulson A."/>
            <person name="D'Eustachio P."/>
            <person name="Fitch D.H."/>
            <person name="Fulton L.A."/>
            <person name="Fulton R.E."/>
            <person name="Griffiths-Jones S."/>
            <person name="Harris T.W."/>
            <person name="Hillier L.W."/>
            <person name="Kamath R."/>
            <person name="Kuwabara P.E."/>
            <person name="Mardis E.R."/>
            <person name="Marra M.A."/>
            <person name="Miner T.L."/>
            <person name="Minx P."/>
            <person name="Mullikin J.C."/>
            <person name="Plumb R.W."/>
            <person name="Rogers J."/>
            <person name="Schein J.E."/>
            <person name="Sohrmann M."/>
            <person name="Spieth J."/>
            <person name="Stajich J.E."/>
            <person name="Wei C."/>
            <person name="Willey D."/>
            <person name="Wilson R.K."/>
            <person name="Durbin R."/>
            <person name="Waterston R.H."/>
        </authorList>
    </citation>
    <scope>NUCLEOTIDE SEQUENCE [LARGE SCALE GENOMIC DNA]</scope>
    <source>
        <strain evidence="1 2">AF16</strain>
    </source>
</reference>
<reference evidence="1 2" key="2">
    <citation type="journal article" date="2011" name="PLoS Genet.">
        <title>Caenorhabditis briggsae recombinant inbred line genotypes reveal inter-strain incompatibility and the evolution of recombination.</title>
        <authorList>
            <person name="Ross J.A."/>
            <person name="Koboldt D.C."/>
            <person name="Staisch J.E."/>
            <person name="Chamberlin H.M."/>
            <person name="Gupta B.P."/>
            <person name="Miller R.D."/>
            <person name="Baird S.E."/>
            <person name="Haag E.S."/>
        </authorList>
    </citation>
    <scope>NUCLEOTIDE SEQUENCE [LARGE SCALE GENOMIC DNA]</scope>
    <source>
        <strain evidence="1 2">AF16</strain>
    </source>
</reference>
<dbReference type="GeneID" id="8573430"/>
<evidence type="ECO:0000313" key="2">
    <source>
        <dbReference type="Proteomes" id="UP000008549"/>
    </source>
</evidence>
<gene>
    <name evidence="1" type="ORF">CBG03290</name>
    <name evidence="1" type="ORF">CBG_03290</name>
</gene>
<dbReference type="eggNOG" id="ENOG502THEU">
    <property type="taxonomic scope" value="Eukaryota"/>
</dbReference>
<accession>A8WSD3</accession>
<dbReference type="AlphaFoldDB" id="A8WSD3"/>
<dbReference type="CTD" id="8573430"/>
<protein>
    <submittedName>
        <fullName evidence="1">Protein CBG03290</fullName>
    </submittedName>
</protein>
<sequence>MIQKYIQCPEAKNEMKKMGKKFSGKMEIEIQSRILLTEIRVDAMSSTSSICSSNDADFIVDTRIPSTIRRDIDRFSVFINRLRATLDLNSSIVDGESMCVNVHASLEMVSESMRDLFKYSQFKTNPIILLSLQLVQAVKDLKFDTCSVDTTPVLNIIDQLESAVLNIIL</sequence>
<dbReference type="HOGENOM" id="CLU_134605_0_0_1"/>
<name>A8WSD3_CAEBR</name>
<evidence type="ECO:0000313" key="1">
    <source>
        <dbReference type="EMBL" id="CAP23392.1"/>
    </source>
</evidence>
<dbReference type="OMA" id="DHERQNT"/>
<dbReference type="EMBL" id="HE601438">
    <property type="protein sequence ID" value="CAP23392.1"/>
    <property type="molecule type" value="Genomic_DNA"/>
</dbReference>